<accession>A0A2H6K8P1</accession>
<dbReference type="VEuPathDB" id="PiroplasmaDB:BOVATA_008410"/>
<dbReference type="AlphaFoldDB" id="A0A2H6K8P1"/>
<evidence type="ECO:0000313" key="2">
    <source>
        <dbReference type="Proteomes" id="UP000236319"/>
    </source>
</evidence>
<proteinExistence type="predicted"/>
<keyword evidence="2" id="KW-1185">Reference proteome</keyword>
<gene>
    <name evidence="1" type="ORF">BOVATA_008410</name>
</gene>
<protein>
    <submittedName>
        <fullName evidence="1">Uncharacterized protein</fullName>
    </submittedName>
</protein>
<dbReference type="Proteomes" id="UP000236319">
    <property type="component" value="Unassembled WGS sequence"/>
</dbReference>
<dbReference type="EMBL" id="BDSA01000001">
    <property type="protein sequence ID" value="GBE59348.1"/>
    <property type="molecule type" value="Genomic_DNA"/>
</dbReference>
<reference evidence="1 2" key="1">
    <citation type="journal article" date="2017" name="BMC Genomics">
        <title>Whole-genome assembly of Babesia ovata and comparative genomics between closely related pathogens.</title>
        <authorList>
            <person name="Yamagishi J."/>
            <person name="Asada M."/>
            <person name="Hakimi H."/>
            <person name="Tanaka T.Q."/>
            <person name="Sugimoto C."/>
            <person name="Kawazu S."/>
        </authorList>
    </citation>
    <scope>NUCLEOTIDE SEQUENCE [LARGE SCALE GENOMIC DNA]</scope>
    <source>
        <strain evidence="1 2">Miyake</strain>
    </source>
</reference>
<sequence>MQCLVELSVDVTAAHLLAAGDQDVGVAVCESVAVERRQGSAAFYDGRAVTGVLTAVVAGGTEVRGAAVGRAVDVVQGVSQLLQQLPQLPCQVYHPGEAELCVFLREGVVGVQRQWLQEGGASTGCLTRRLGGETGEGIVP</sequence>
<organism evidence="1 2">
    <name type="scientific">Babesia ovata</name>
    <dbReference type="NCBI Taxonomy" id="189622"/>
    <lineage>
        <taxon>Eukaryota</taxon>
        <taxon>Sar</taxon>
        <taxon>Alveolata</taxon>
        <taxon>Apicomplexa</taxon>
        <taxon>Aconoidasida</taxon>
        <taxon>Piroplasmida</taxon>
        <taxon>Babesiidae</taxon>
        <taxon>Babesia</taxon>
    </lineage>
</organism>
<comment type="caution">
    <text evidence="1">The sequence shown here is derived from an EMBL/GenBank/DDBJ whole genome shotgun (WGS) entry which is preliminary data.</text>
</comment>
<name>A0A2H6K8P1_9APIC</name>
<evidence type="ECO:0000313" key="1">
    <source>
        <dbReference type="EMBL" id="GBE59348.1"/>
    </source>
</evidence>
<dbReference type="RefSeq" id="XP_028865591.1">
    <property type="nucleotide sequence ID" value="XM_029009758.1"/>
</dbReference>
<dbReference type="GeneID" id="39873118"/>